<accession>A0A6B3SH62</accession>
<evidence type="ECO:0000313" key="1">
    <source>
        <dbReference type="EMBL" id="NEX60201.1"/>
    </source>
</evidence>
<dbReference type="Proteomes" id="UP000482155">
    <property type="component" value="Unassembled WGS sequence"/>
</dbReference>
<dbReference type="RefSeq" id="WP_163960694.1">
    <property type="nucleotide sequence ID" value="NZ_JAAIVB010000011.1"/>
</dbReference>
<reference evidence="1 2" key="1">
    <citation type="submission" date="2020-02" db="EMBL/GenBank/DDBJ databases">
        <authorList>
            <person name="Kim M.K."/>
        </authorList>
    </citation>
    <scope>NUCLEOTIDE SEQUENCE [LARGE SCALE GENOMIC DNA]</scope>
    <source>
        <strain evidence="1 2">17J57-3</strain>
    </source>
</reference>
<protein>
    <submittedName>
        <fullName evidence="1">Uncharacterized protein</fullName>
    </submittedName>
</protein>
<evidence type="ECO:0000313" key="2">
    <source>
        <dbReference type="Proteomes" id="UP000482155"/>
    </source>
</evidence>
<proteinExistence type="predicted"/>
<comment type="caution">
    <text evidence="1">The sequence shown here is derived from an EMBL/GenBank/DDBJ whole genome shotgun (WGS) entry which is preliminary data.</text>
</comment>
<gene>
    <name evidence="1" type="ORF">G3574_03835</name>
</gene>
<dbReference type="AlphaFoldDB" id="A0A6B3SH62"/>
<keyword evidence="2" id="KW-1185">Reference proteome</keyword>
<sequence>MALAASRVLYYRGLHRQLAEDLAQQCGYETHPAQRVSLFISDEPILFMAWVDGWRKREQEVHPRTEEQLLAELKQLNLDAITGCGQFYELYSQRFSEAVTRWFYHLGEAESRIAVRLLGDFPLEPHRHQRLASPAKVVIAPPEAVLRHPSAAPY</sequence>
<name>A0A6B3SH62_9BURK</name>
<organism evidence="1 2">
    <name type="scientific">Noviherbaspirillum galbum</name>
    <dbReference type="NCBI Taxonomy" id="2709383"/>
    <lineage>
        <taxon>Bacteria</taxon>
        <taxon>Pseudomonadati</taxon>
        <taxon>Pseudomonadota</taxon>
        <taxon>Betaproteobacteria</taxon>
        <taxon>Burkholderiales</taxon>
        <taxon>Oxalobacteraceae</taxon>
        <taxon>Noviherbaspirillum</taxon>
    </lineage>
</organism>
<dbReference type="EMBL" id="JAAIVB010000011">
    <property type="protein sequence ID" value="NEX60201.1"/>
    <property type="molecule type" value="Genomic_DNA"/>
</dbReference>